<proteinExistence type="predicted"/>
<evidence type="ECO:0000256" key="1">
    <source>
        <dbReference type="SAM" id="MobiDB-lite"/>
    </source>
</evidence>
<organism evidence="2 3">
    <name type="scientific">Ganoderma sinense ZZ0214-1</name>
    <dbReference type="NCBI Taxonomy" id="1077348"/>
    <lineage>
        <taxon>Eukaryota</taxon>
        <taxon>Fungi</taxon>
        <taxon>Dikarya</taxon>
        <taxon>Basidiomycota</taxon>
        <taxon>Agaricomycotina</taxon>
        <taxon>Agaricomycetes</taxon>
        <taxon>Polyporales</taxon>
        <taxon>Polyporaceae</taxon>
        <taxon>Ganoderma</taxon>
    </lineage>
</organism>
<feature type="compositionally biased region" description="Low complexity" evidence="1">
    <location>
        <begin position="190"/>
        <end position="223"/>
    </location>
</feature>
<feature type="region of interest" description="Disordered" evidence="1">
    <location>
        <begin position="17"/>
        <end position="66"/>
    </location>
</feature>
<gene>
    <name evidence="2" type="ORF">GSI_01659</name>
</gene>
<reference evidence="2 3" key="1">
    <citation type="journal article" date="2015" name="Sci. Rep.">
        <title>Chromosome-level genome map provides insights into diverse defense mechanisms in the medicinal fungus Ganoderma sinense.</title>
        <authorList>
            <person name="Zhu Y."/>
            <person name="Xu J."/>
            <person name="Sun C."/>
            <person name="Zhou S."/>
            <person name="Xu H."/>
            <person name="Nelson D.R."/>
            <person name="Qian J."/>
            <person name="Song J."/>
            <person name="Luo H."/>
            <person name="Xiang L."/>
            <person name="Li Y."/>
            <person name="Xu Z."/>
            <person name="Ji A."/>
            <person name="Wang L."/>
            <person name="Lu S."/>
            <person name="Hayward A."/>
            <person name="Sun W."/>
            <person name="Li X."/>
            <person name="Schwartz D.C."/>
            <person name="Wang Y."/>
            <person name="Chen S."/>
        </authorList>
    </citation>
    <scope>NUCLEOTIDE SEQUENCE [LARGE SCALE GENOMIC DNA]</scope>
    <source>
        <strain evidence="2 3">ZZ0214-1</strain>
    </source>
</reference>
<comment type="caution">
    <text evidence="2">The sequence shown here is derived from an EMBL/GenBank/DDBJ whole genome shotgun (WGS) entry which is preliminary data.</text>
</comment>
<feature type="region of interest" description="Disordered" evidence="1">
    <location>
        <begin position="137"/>
        <end position="284"/>
    </location>
</feature>
<name>A0A2G8SQE8_9APHY</name>
<feature type="compositionally biased region" description="Low complexity" evidence="1">
    <location>
        <begin position="20"/>
        <end position="43"/>
    </location>
</feature>
<dbReference type="EMBL" id="AYKW01000002">
    <property type="protein sequence ID" value="PIL35999.1"/>
    <property type="molecule type" value="Genomic_DNA"/>
</dbReference>
<keyword evidence="3" id="KW-1185">Reference proteome</keyword>
<dbReference type="AlphaFoldDB" id="A0A2G8SQE8"/>
<dbReference type="OrthoDB" id="2755821at2759"/>
<feature type="compositionally biased region" description="Polar residues" evidence="1">
    <location>
        <begin position="173"/>
        <end position="189"/>
    </location>
</feature>
<protein>
    <submittedName>
        <fullName evidence="2">Uncharacterized protein</fullName>
    </submittedName>
</protein>
<dbReference type="Proteomes" id="UP000230002">
    <property type="component" value="Unassembled WGS sequence"/>
</dbReference>
<evidence type="ECO:0000313" key="2">
    <source>
        <dbReference type="EMBL" id="PIL35999.1"/>
    </source>
</evidence>
<evidence type="ECO:0000313" key="3">
    <source>
        <dbReference type="Proteomes" id="UP000230002"/>
    </source>
</evidence>
<sequence>MVVAARNAALSASGNLHARGLSTSMHSPSGSGRSGSSPGSQRVSSEHAHTSARSNHVSLPRTPPYAEPLHMLQTSIGPVSWTPGTPASGNNILGLDARGVRASPRTTFKSTTLHHGSTPAGSILSLDMAVVGLSSMQRSPVSQRGSPADSVGTYSLGSDGFPRPSRRVPQRRGTIQSTTSLPRSNPSRQGSANTHSSHASSAGGRLHSSRQSSMQTSNSSHSRPSLDSAKHPGSYASRRSDDRRGRPAYARAPSSLRTSSVPPENRASPYGVARITDSPGRYYN</sequence>
<accession>A0A2G8SQE8</accession>